<evidence type="ECO:0000256" key="1">
    <source>
        <dbReference type="ARBA" id="ARBA00004418"/>
    </source>
</evidence>
<sequence>MNNKQGLVVYCILSALLLGASLSVSAKGDPESGQQLSMKGDGSGAPCMACHGPNGEGNAAGAFPYIAGMNEQYLYRQMKAYQTGERNNAVMSMNVDNFNEQQLHDIAAYYASLSKPASTSKDTDSELLKQGERLVSIGNWEEYIPPCSTCHGPNNRGVNENFPGIAGQHASYIKQQINAWKNGNRKTDKVQLMEAVAKRLSDAQIEAVSAYLASIPASE</sequence>
<name>A0A8I1G5D8_9GAMM</name>
<dbReference type="Proteomes" id="UP000655994">
    <property type="component" value="Unassembled WGS sequence"/>
</dbReference>
<dbReference type="GO" id="GO:0020037">
    <property type="term" value="F:heme binding"/>
    <property type="evidence" value="ECO:0007669"/>
    <property type="project" value="InterPro"/>
</dbReference>
<evidence type="ECO:0000256" key="4">
    <source>
        <dbReference type="ARBA" id="ARBA00022723"/>
    </source>
</evidence>
<dbReference type="PROSITE" id="PS51007">
    <property type="entry name" value="CYTC"/>
    <property type="match status" value="1"/>
</dbReference>
<evidence type="ECO:0000256" key="8">
    <source>
        <dbReference type="PIRSR" id="PIRSR000005-1"/>
    </source>
</evidence>
<gene>
    <name evidence="12" type="ORF">JHC10_08745</name>
    <name evidence="13" type="ORF">JHC11_08645</name>
</gene>
<keyword evidence="5" id="KW-0574">Periplasm</keyword>
<feature type="domain" description="Cytochrome c" evidence="11">
    <location>
        <begin position="28"/>
        <end position="216"/>
    </location>
</feature>
<feature type="binding site" description="axial binding residue" evidence="9">
    <location>
        <position position="51"/>
    </location>
    <ligand>
        <name>heme c</name>
        <dbReference type="ChEBI" id="CHEBI:61717"/>
        <label>1</label>
    </ligand>
    <ligandPart>
        <name>Fe</name>
        <dbReference type="ChEBI" id="CHEBI:18248"/>
    </ligandPart>
</feature>
<dbReference type="Proteomes" id="UP000621390">
    <property type="component" value="Unassembled WGS sequence"/>
</dbReference>
<dbReference type="GeneID" id="78252495"/>
<evidence type="ECO:0000259" key="11">
    <source>
        <dbReference type="PROSITE" id="PS51007"/>
    </source>
</evidence>
<evidence type="ECO:0000256" key="2">
    <source>
        <dbReference type="ARBA" id="ARBA00022448"/>
    </source>
</evidence>
<dbReference type="AlphaFoldDB" id="A0A8I1G5D8"/>
<dbReference type="GO" id="GO:0042597">
    <property type="term" value="C:periplasmic space"/>
    <property type="evidence" value="ECO:0007669"/>
    <property type="project" value="UniProtKB-SubCell"/>
</dbReference>
<keyword evidence="2" id="KW-0813">Transport</keyword>
<dbReference type="PIRSF" id="PIRSF000005">
    <property type="entry name" value="Cytochrome_c4"/>
    <property type="match status" value="1"/>
</dbReference>
<dbReference type="GO" id="GO:0009055">
    <property type="term" value="F:electron transfer activity"/>
    <property type="evidence" value="ECO:0007669"/>
    <property type="project" value="InterPro"/>
</dbReference>
<dbReference type="Pfam" id="PF00034">
    <property type="entry name" value="Cytochrom_C"/>
    <property type="match status" value="2"/>
</dbReference>
<dbReference type="InterPro" id="IPR009056">
    <property type="entry name" value="Cyt_c-like_dom"/>
</dbReference>
<evidence type="ECO:0000313" key="14">
    <source>
        <dbReference type="Proteomes" id="UP000621390"/>
    </source>
</evidence>
<evidence type="ECO:0000256" key="6">
    <source>
        <dbReference type="ARBA" id="ARBA00022982"/>
    </source>
</evidence>
<dbReference type="EMBL" id="JAEMOP010000002">
    <property type="protein sequence ID" value="MBJ7316059.1"/>
    <property type="molecule type" value="Genomic_DNA"/>
</dbReference>
<evidence type="ECO:0000256" key="9">
    <source>
        <dbReference type="PIRSR" id="PIRSR000005-2"/>
    </source>
</evidence>
<evidence type="ECO:0000313" key="13">
    <source>
        <dbReference type="EMBL" id="MBJ7316059.1"/>
    </source>
</evidence>
<dbReference type="Gene3D" id="1.10.760.10">
    <property type="entry name" value="Cytochrome c-like domain"/>
    <property type="match status" value="2"/>
</dbReference>
<dbReference type="InterPro" id="IPR036909">
    <property type="entry name" value="Cyt_c-like_dom_sf"/>
</dbReference>
<feature type="binding site" description="covalent" evidence="8">
    <location>
        <position position="147"/>
    </location>
    <ligand>
        <name>heme c</name>
        <dbReference type="ChEBI" id="CHEBI:61717"/>
        <label>2</label>
    </ligand>
</feature>
<feature type="binding site" description="covalent" evidence="8">
    <location>
        <position position="47"/>
    </location>
    <ligand>
        <name>heme c</name>
        <dbReference type="ChEBI" id="CHEBI:61717"/>
        <label>1</label>
    </ligand>
</feature>
<dbReference type="RefSeq" id="WP_199494515.1">
    <property type="nucleotide sequence ID" value="NZ_CAXBHZ010000017.1"/>
</dbReference>
<keyword evidence="6" id="KW-0249">Electron transport</keyword>
<keyword evidence="4 9" id="KW-0479">Metal-binding</keyword>
<dbReference type="SUPFAM" id="SSF46626">
    <property type="entry name" value="Cytochrome c"/>
    <property type="match status" value="2"/>
</dbReference>
<evidence type="ECO:0000256" key="5">
    <source>
        <dbReference type="ARBA" id="ARBA00022764"/>
    </source>
</evidence>
<feature type="binding site" description="axial binding residue" evidence="9">
    <location>
        <position position="91"/>
    </location>
    <ligand>
        <name>heme c</name>
        <dbReference type="ChEBI" id="CHEBI:61717"/>
        <label>1</label>
    </ligand>
    <ligandPart>
        <name>Fe</name>
        <dbReference type="ChEBI" id="CHEBI:18248"/>
    </ligandPart>
</feature>
<feature type="chain" id="PRO_5034271901" evidence="10">
    <location>
        <begin position="27"/>
        <end position="219"/>
    </location>
</feature>
<evidence type="ECO:0000256" key="3">
    <source>
        <dbReference type="ARBA" id="ARBA00022617"/>
    </source>
</evidence>
<dbReference type="GO" id="GO:0005506">
    <property type="term" value="F:iron ion binding"/>
    <property type="evidence" value="ECO:0007669"/>
    <property type="project" value="InterPro"/>
</dbReference>
<feature type="binding site" description="axial binding residue" evidence="9">
    <location>
        <position position="193"/>
    </location>
    <ligand>
        <name>heme c</name>
        <dbReference type="ChEBI" id="CHEBI:61717"/>
        <label>2</label>
    </ligand>
    <ligandPart>
        <name>Fe</name>
        <dbReference type="ChEBI" id="CHEBI:18248"/>
    </ligandPart>
</feature>
<feature type="signal peptide" evidence="10">
    <location>
        <begin position="1"/>
        <end position="26"/>
    </location>
</feature>
<comment type="PTM">
    <text evidence="8">Binds 2 heme c groups covalently per subunit.</text>
</comment>
<comment type="caution">
    <text evidence="13">The sequence shown here is derived from an EMBL/GenBank/DDBJ whole genome shotgun (WGS) entry which is preliminary data.</text>
</comment>
<dbReference type="PANTHER" id="PTHR33751">
    <property type="entry name" value="CBB3-TYPE CYTOCHROME C OXIDASE SUBUNIT FIXP"/>
    <property type="match status" value="1"/>
</dbReference>
<dbReference type="PANTHER" id="PTHR33751:SF9">
    <property type="entry name" value="CYTOCHROME C4"/>
    <property type="match status" value="1"/>
</dbReference>
<keyword evidence="10" id="KW-0732">Signal</keyword>
<keyword evidence="15" id="KW-1185">Reference proteome</keyword>
<feature type="binding site" description="covalent" evidence="8">
    <location>
        <position position="50"/>
    </location>
    <ligand>
        <name>heme c</name>
        <dbReference type="ChEBI" id="CHEBI:61717"/>
        <label>1</label>
    </ligand>
</feature>
<evidence type="ECO:0000313" key="12">
    <source>
        <dbReference type="EMBL" id="MBJ7267031.1"/>
    </source>
</evidence>
<feature type="binding site" description="axial binding residue" evidence="9">
    <location>
        <position position="151"/>
    </location>
    <ligand>
        <name>heme c</name>
        <dbReference type="ChEBI" id="CHEBI:61717"/>
        <label>2</label>
    </ligand>
    <ligandPart>
        <name>Fe</name>
        <dbReference type="ChEBI" id="CHEBI:18248"/>
    </ligandPart>
</feature>
<comment type="subcellular location">
    <subcellularLocation>
        <location evidence="1">Periplasm</location>
    </subcellularLocation>
</comment>
<dbReference type="EMBL" id="JAEMOS010000024">
    <property type="protein sequence ID" value="MBJ7267031.1"/>
    <property type="molecule type" value="Genomic_DNA"/>
</dbReference>
<proteinExistence type="predicted"/>
<feature type="binding site" description="covalent" evidence="8">
    <location>
        <position position="150"/>
    </location>
    <ligand>
        <name>heme c</name>
        <dbReference type="ChEBI" id="CHEBI:61717"/>
        <label>2</label>
    </ligand>
</feature>
<dbReference type="InterPro" id="IPR024167">
    <property type="entry name" value="Cytochrome_c4-like"/>
</dbReference>
<evidence type="ECO:0000313" key="15">
    <source>
        <dbReference type="Proteomes" id="UP000655994"/>
    </source>
</evidence>
<accession>A0A8I1G5D8</accession>
<evidence type="ECO:0000256" key="7">
    <source>
        <dbReference type="ARBA" id="ARBA00023004"/>
    </source>
</evidence>
<keyword evidence="3 8" id="KW-0349">Heme</keyword>
<evidence type="ECO:0000256" key="10">
    <source>
        <dbReference type="SAM" id="SignalP"/>
    </source>
</evidence>
<protein>
    <submittedName>
        <fullName evidence="13">Cytochrome c4</fullName>
    </submittedName>
</protein>
<dbReference type="InterPro" id="IPR050597">
    <property type="entry name" value="Cytochrome_c_Oxidase_Subunit"/>
</dbReference>
<reference evidence="13 15" key="1">
    <citation type="submission" date="2020-09" db="EMBL/GenBank/DDBJ databases">
        <title>Draft Genomes of Bacterial Isolates from North Pond Shallow Sediments.</title>
        <authorList>
            <person name="Kiel Reese B."/>
            <person name="Mullis M."/>
            <person name="Weisend R.E."/>
        </authorList>
    </citation>
    <scope>NUCLEOTIDE SEQUENCE</scope>
    <source>
        <strain evidence="13">KJE-2</strain>
        <strain evidence="12 15">KJE-3</strain>
    </source>
</reference>
<organism evidence="13 14">
    <name type="scientific">Idiomarina abyssalis</name>
    <dbReference type="NCBI Taxonomy" id="86102"/>
    <lineage>
        <taxon>Bacteria</taxon>
        <taxon>Pseudomonadati</taxon>
        <taxon>Pseudomonadota</taxon>
        <taxon>Gammaproteobacteria</taxon>
        <taxon>Alteromonadales</taxon>
        <taxon>Idiomarinaceae</taxon>
        <taxon>Idiomarina</taxon>
    </lineage>
</organism>
<keyword evidence="7 9" id="KW-0408">Iron</keyword>